<dbReference type="InterPro" id="IPR041698">
    <property type="entry name" value="Methyltransf_25"/>
</dbReference>
<keyword evidence="3" id="KW-0949">S-adenosyl-L-methionine</keyword>
<evidence type="ECO:0000313" key="6">
    <source>
        <dbReference type="Proteomes" id="UP000243542"/>
    </source>
</evidence>
<gene>
    <name evidence="5" type="ORF">ATK36_5548</name>
</gene>
<dbReference type="Proteomes" id="UP000243542">
    <property type="component" value="Unassembled WGS sequence"/>
</dbReference>
<name>A0A2A9FHT1_9PSEU</name>
<keyword evidence="6" id="KW-1185">Reference proteome</keyword>
<proteinExistence type="predicted"/>
<dbReference type="Pfam" id="PF13649">
    <property type="entry name" value="Methyltransf_25"/>
    <property type="match status" value="1"/>
</dbReference>
<evidence type="ECO:0000256" key="1">
    <source>
        <dbReference type="ARBA" id="ARBA00022603"/>
    </source>
</evidence>
<dbReference type="PANTHER" id="PTHR43464:SF19">
    <property type="entry name" value="UBIQUINONE BIOSYNTHESIS O-METHYLTRANSFERASE, MITOCHONDRIAL"/>
    <property type="match status" value="1"/>
</dbReference>
<dbReference type="RefSeq" id="WP_098514075.1">
    <property type="nucleotide sequence ID" value="NZ_JBIAKZ010000003.1"/>
</dbReference>
<comment type="caution">
    <text evidence="5">The sequence shown here is derived from an EMBL/GenBank/DDBJ whole genome shotgun (WGS) entry which is preliminary data.</text>
</comment>
<dbReference type="GO" id="GO:0032259">
    <property type="term" value="P:methylation"/>
    <property type="evidence" value="ECO:0007669"/>
    <property type="project" value="UniProtKB-KW"/>
</dbReference>
<evidence type="ECO:0000256" key="2">
    <source>
        <dbReference type="ARBA" id="ARBA00022679"/>
    </source>
</evidence>
<organism evidence="5 6">
    <name type="scientific">Amycolatopsis sulphurea</name>
    <dbReference type="NCBI Taxonomy" id="76022"/>
    <lineage>
        <taxon>Bacteria</taxon>
        <taxon>Bacillati</taxon>
        <taxon>Actinomycetota</taxon>
        <taxon>Actinomycetes</taxon>
        <taxon>Pseudonocardiales</taxon>
        <taxon>Pseudonocardiaceae</taxon>
        <taxon>Amycolatopsis</taxon>
    </lineage>
</organism>
<evidence type="ECO:0000313" key="5">
    <source>
        <dbReference type="EMBL" id="PFG50326.1"/>
    </source>
</evidence>
<dbReference type="Gene3D" id="3.40.50.150">
    <property type="entry name" value="Vaccinia Virus protein VP39"/>
    <property type="match status" value="1"/>
</dbReference>
<evidence type="ECO:0000259" key="4">
    <source>
        <dbReference type="Pfam" id="PF13649"/>
    </source>
</evidence>
<protein>
    <submittedName>
        <fullName evidence="5">Methyltransferase family protein</fullName>
    </submittedName>
</protein>
<dbReference type="InterPro" id="IPR029063">
    <property type="entry name" value="SAM-dependent_MTases_sf"/>
</dbReference>
<keyword evidence="1 5" id="KW-0489">Methyltransferase</keyword>
<dbReference type="CDD" id="cd02440">
    <property type="entry name" value="AdoMet_MTases"/>
    <property type="match status" value="1"/>
</dbReference>
<accession>A0A2A9FHT1</accession>
<dbReference type="EMBL" id="PDJK01000002">
    <property type="protein sequence ID" value="PFG50326.1"/>
    <property type="molecule type" value="Genomic_DNA"/>
</dbReference>
<evidence type="ECO:0000256" key="3">
    <source>
        <dbReference type="ARBA" id="ARBA00022691"/>
    </source>
</evidence>
<keyword evidence="2 5" id="KW-0808">Transferase</keyword>
<sequence length="213" mass="22728">MPFDHNHHYHPQLLRLVPPGPGRALDVGCGDGRFARRLAATGLTVEGIDQAADLVARAAAASPATVSYRHADVTEVQLEPGAYAFISCLASLHHVPFDTVLKFRHALAPGGVLAVLGCARPSSPRDYARQLAAAPANLAARLVVAAGDRLNGGTDPAPKAPVRMEFPALSDVRRDAARLLPGSELRPLLFWRYLLSYRKPWGGRESADHPAAG</sequence>
<dbReference type="GO" id="GO:0008168">
    <property type="term" value="F:methyltransferase activity"/>
    <property type="evidence" value="ECO:0007669"/>
    <property type="project" value="UniProtKB-KW"/>
</dbReference>
<reference evidence="5 6" key="1">
    <citation type="submission" date="2017-10" db="EMBL/GenBank/DDBJ databases">
        <title>Sequencing the genomes of 1000 actinobacteria strains.</title>
        <authorList>
            <person name="Klenk H.-P."/>
        </authorList>
    </citation>
    <scope>NUCLEOTIDE SEQUENCE [LARGE SCALE GENOMIC DNA]</scope>
    <source>
        <strain evidence="5 6">DSM 46092</strain>
    </source>
</reference>
<feature type="domain" description="Methyltransferase" evidence="4">
    <location>
        <begin position="25"/>
        <end position="111"/>
    </location>
</feature>
<dbReference type="AlphaFoldDB" id="A0A2A9FHT1"/>
<dbReference type="SUPFAM" id="SSF53335">
    <property type="entry name" value="S-adenosyl-L-methionine-dependent methyltransferases"/>
    <property type="match status" value="1"/>
</dbReference>
<dbReference type="PANTHER" id="PTHR43464">
    <property type="entry name" value="METHYLTRANSFERASE"/>
    <property type="match status" value="1"/>
</dbReference>